<feature type="region of interest" description="Disordered" evidence="1">
    <location>
        <begin position="1"/>
        <end position="23"/>
    </location>
</feature>
<feature type="compositionally biased region" description="Basic and acidic residues" evidence="1">
    <location>
        <begin position="1"/>
        <end position="13"/>
    </location>
</feature>
<gene>
    <name evidence="2" type="ORF">FNJ60_02595</name>
</gene>
<accession>A0A5D3EIW8</accession>
<reference evidence="2 3" key="1">
    <citation type="submission" date="2019-07" db="EMBL/GenBank/DDBJ databases">
        <title>Draft Genome Sequences of Bacteroides pyogenes Strains Isolated from the Uterus Holstein Dairy Cows with Metritis.</title>
        <authorList>
            <person name="Cunha F."/>
            <person name="Galvao K.N."/>
            <person name="Jeon S.J."/>
            <person name="Jeong K.C."/>
        </authorList>
    </citation>
    <scope>NUCLEOTIDE SEQUENCE [LARGE SCALE GENOMIC DNA]</scope>
    <source>
        <strain evidence="2 3">KG-31</strain>
    </source>
</reference>
<dbReference type="AlphaFoldDB" id="A0A5D3EIW8"/>
<evidence type="ECO:0000313" key="3">
    <source>
        <dbReference type="Proteomes" id="UP000324383"/>
    </source>
</evidence>
<evidence type="ECO:0000256" key="1">
    <source>
        <dbReference type="SAM" id="MobiDB-lite"/>
    </source>
</evidence>
<sequence length="62" mass="7266">MQKDRGCPKSERRTGHHSPCPQARIQKLRVTEKSVLNVYLPRGQVVTEYRKPEARPLLRLEQ</sequence>
<proteinExistence type="predicted"/>
<comment type="caution">
    <text evidence="2">The sequence shown here is derived from an EMBL/GenBank/DDBJ whole genome shotgun (WGS) entry which is preliminary data.</text>
</comment>
<name>A0A5D3EIW8_9BACE</name>
<evidence type="ECO:0000313" key="2">
    <source>
        <dbReference type="EMBL" id="TYK34965.1"/>
    </source>
</evidence>
<keyword evidence="3" id="KW-1185">Reference proteome</keyword>
<dbReference type="Proteomes" id="UP000324383">
    <property type="component" value="Unassembled WGS sequence"/>
</dbReference>
<protein>
    <submittedName>
        <fullName evidence="2">Uncharacterized protein</fullName>
    </submittedName>
</protein>
<dbReference type="RefSeq" id="WP_148747576.1">
    <property type="nucleotide sequence ID" value="NZ_DAIMPP010000141.1"/>
</dbReference>
<organism evidence="2 3">
    <name type="scientific">Bacteroides pyogenes</name>
    <dbReference type="NCBI Taxonomy" id="310300"/>
    <lineage>
        <taxon>Bacteria</taxon>
        <taxon>Pseudomonadati</taxon>
        <taxon>Bacteroidota</taxon>
        <taxon>Bacteroidia</taxon>
        <taxon>Bacteroidales</taxon>
        <taxon>Bacteroidaceae</taxon>
        <taxon>Bacteroides</taxon>
    </lineage>
</organism>
<dbReference type="EMBL" id="VKLW01000004">
    <property type="protein sequence ID" value="TYK34965.1"/>
    <property type="molecule type" value="Genomic_DNA"/>
</dbReference>